<sequence length="98" mass="11285">FQAVRRTNHYTATTQPDFLKSTQLSKSSSVSGRCIPFACQRAYFPFQVSLVEISTSWMIMFRVPRMNLPSEEPQITWRPLTTITASKPCQFTDPSHRI</sequence>
<comment type="caution">
    <text evidence="1">The sequence shown here is derived from an EMBL/GenBank/DDBJ whole genome shotgun (WGS) entry which is preliminary data.</text>
</comment>
<reference evidence="1 2" key="1">
    <citation type="journal article" date="2012" name="Genome Biol.">
        <title>Genome and low-iron response of an oceanic diatom adapted to chronic iron limitation.</title>
        <authorList>
            <person name="Lommer M."/>
            <person name="Specht M."/>
            <person name="Roy A.S."/>
            <person name="Kraemer L."/>
            <person name="Andreson R."/>
            <person name="Gutowska M.A."/>
            <person name="Wolf J."/>
            <person name="Bergner S.V."/>
            <person name="Schilhabel M.B."/>
            <person name="Klostermeier U.C."/>
            <person name="Beiko R.G."/>
            <person name="Rosenstiel P."/>
            <person name="Hippler M."/>
            <person name="Laroche J."/>
        </authorList>
    </citation>
    <scope>NUCLEOTIDE SEQUENCE [LARGE SCALE GENOMIC DNA]</scope>
    <source>
        <strain evidence="1 2">CCMP1005</strain>
    </source>
</reference>
<gene>
    <name evidence="1" type="ORF">THAOC_26700</name>
</gene>
<protein>
    <submittedName>
        <fullName evidence="1">Uncharacterized protein</fullName>
    </submittedName>
</protein>
<evidence type="ECO:0000313" key="2">
    <source>
        <dbReference type="Proteomes" id="UP000266841"/>
    </source>
</evidence>
<evidence type="ECO:0000313" key="1">
    <source>
        <dbReference type="EMBL" id="EJK53786.1"/>
    </source>
</evidence>
<name>K0RY67_THAOC</name>
<proteinExistence type="predicted"/>
<feature type="non-terminal residue" evidence="1">
    <location>
        <position position="1"/>
    </location>
</feature>
<dbReference type="EMBL" id="AGNL01037013">
    <property type="protein sequence ID" value="EJK53786.1"/>
    <property type="molecule type" value="Genomic_DNA"/>
</dbReference>
<accession>K0RY67</accession>
<organism evidence="1 2">
    <name type="scientific">Thalassiosira oceanica</name>
    <name type="common">Marine diatom</name>
    <dbReference type="NCBI Taxonomy" id="159749"/>
    <lineage>
        <taxon>Eukaryota</taxon>
        <taxon>Sar</taxon>
        <taxon>Stramenopiles</taxon>
        <taxon>Ochrophyta</taxon>
        <taxon>Bacillariophyta</taxon>
        <taxon>Coscinodiscophyceae</taxon>
        <taxon>Thalassiosirophycidae</taxon>
        <taxon>Thalassiosirales</taxon>
        <taxon>Thalassiosiraceae</taxon>
        <taxon>Thalassiosira</taxon>
    </lineage>
</organism>
<dbReference type="Proteomes" id="UP000266841">
    <property type="component" value="Unassembled WGS sequence"/>
</dbReference>
<keyword evidence="2" id="KW-1185">Reference proteome</keyword>
<dbReference type="AlphaFoldDB" id="K0RY67"/>